<evidence type="ECO:0000256" key="1">
    <source>
        <dbReference type="SAM" id="Phobius"/>
    </source>
</evidence>
<keyword evidence="1" id="KW-0472">Membrane</keyword>
<sequence>MNSVNTKKSQVSVIGLASIGVIMNFFTLSTCDLLRYEGSSLGLTKYKDEGGDCTTFVDLEDHALGVATTAAKTALVLGLLFLPMIIIHNLIHKIPYNDIVLSMIGGVIQFCLLMVYTAKNNAICEVEGCSWGHGGTWLVLSELMFLSASIGAIYTSNDTNWTKNQERSIRRRHRELITEPEVGY</sequence>
<keyword evidence="3" id="KW-1185">Reference proteome</keyword>
<keyword evidence="1" id="KW-1133">Transmembrane helix</keyword>
<proteinExistence type="predicted"/>
<organism evidence="2 3">
    <name type="scientific">Fragilariopsis cylindrus CCMP1102</name>
    <dbReference type="NCBI Taxonomy" id="635003"/>
    <lineage>
        <taxon>Eukaryota</taxon>
        <taxon>Sar</taxon>
        <taxon>Stramenopiles</taxon>
        <taxon>Ochrophyta</taxon>
        <taxon>Bacillariophyta</taxon>
        <taxon>Bacillariophyceae</taxon>
        <taxon>Bacillariophycidae</taxon>
        <taxon>Bacillariales</taxon>
        <taxon>Bacillariaceae</taxon>
        <taxon>Fragilariopsis</taxon>
    </lineage>
</organism>
<evidence type="ECO:0000313" key="3">
    <source>
        <dbReference type="Proteomes" id="UP000095751"/>
    </source>
</evidence>
<dbReference type="AlphaFoldDB" id="A0A1E7FNW6"/>
<accession>A0A1E7FNW6</accession>
<name>A0A1E7FNW6_9STRA</name>
<feature type="transmembrane region" description="Helical" evidence="1">
    <location>
        <begin position="64"/>
        <end position="87"/>
    </location>
</feature>
<reference evidence="2 3" key="1">
    <citation type="submission" date="2016-09" db="EMBL/GenBank/DDBJ databases">
        <title>Extensive genetic diversity and differential bi-allelic expression allows diatom success in the polar Southern Ocean.</title>
        <authorList>
            <consortium name="DOE Joint Genome Institute"/>
            <person name="Mock T."/>
            <person name="Otillar R.P."/>
            <person name="Strauss J."/>
            <person name="Dupont C."/>
            <person name="Frickenhaus S."/>
            <person name="Maumus F."/>
            <person name="Mcmullan M."/>
            <person name="Sanges R."/>
            <person name="Schmutz J."/>
            <person name="Toseland A."/>
            <person name="Valas R."/>
            <person name="Veluchamy A."/>
            <person name="Ward B.J."/>
            <person name="Allen A."/>
            <person name="Barry K."/>
            <person name="Falciatore A."/>
            <person name="Ferrante M."/>
            <person name="Fortunato A.E."/>
            <person name="Gloeckner G."/>
            <person name="Gruber A."/>
            <person name="Hipkin R."/>
            <person name="Janech M."/>
            <person name="Kroth P."/>
            <person name="Leese F."/>
            <person name="Lindquist E."/>
            <person name="Lyon B.R."/>
            <person name="Martin J."/>
            <person name="Mayer C."/>
            <person name="Parker M."/>
            <person name="Quesneville H."/>
            <person name="Raymond J."/>
            <person name="Uhlig C."/>
            <person name="Valentin K.U."/>
            <person name="Worden A.Z."/>
            <person name="Armbrust E.V."/>
            <person name="Bowler C."/>
            <person name="Green B."/>
            <person name="Moulton V."/>
            <person name="Van Oosterhout C."/>
            <person name="Grigoriev I."/>
        </authorList>
    </citation>
    <scope>NUCLEOTIDE SEQUENCE [LARGE SCALE GENOMIC DNA]</scope>
    <source>
        <strain evidence="2 3">CCMP1102</strain>
    </source>
</reference>
<dbReference type="EMBL" id="KV784355">
    <property type="protein sequence ID" value="OEU19851.1"/>
    <property type="molecule type" value="Genomic_DNA"/>
</dbReference>
<feature type="transmembrane region" description="Helical" evidence="1">
    <location>
        <begin position="137"/>
        <end position="155"/>
    </location>
</feature>
<feature type="transmembrane region" description="Helical" evidence="1">
    <location>
        <begin position="12"/>
        <end position="36"/>
    </location>
</feature>
<protein>
    <submittedName>
        <fullName evidence="2">Uncharacterized protein</fullName>
    </submittedName>
</protein>
<dbReference type="Proteomes" id="UP000095751">
    <property type="component" value="Unassembled WGS sequence"/>
</dbReference>
<dbReference type="KEGG" id="fcy:FRACYDRAFT_235912"/>
<dbReference type="OrthoDB" id="10530429at2759"/>
<dbReference type="InParanoid" id="A0A1E7FNW6"/>
<keyword evidence="1" id="KW-0812">Transmembrane</keyword>
<evidence type="ECO:0000313" key="2">
    <source>
        <dbReference type="EMBL" id="OEU19851.1"/>
    </source>
</evidence>
<feature type="transmembrane region" description="Helical" evidence="1">
    <location>
        <begin position="99"/>
        <end position="117"/>
    </location>
</feature>
<gene>
    <name evidence="2" type="ORF">FRACYDRAFT_235912</name>
</gene>